<accession>A0AAV9JB17</accession>
<evidence type="ECO:0000313" key="6">
    <source>
        <dbReference type="EMBL" id="KAK4542349.1"/>
    </source>
</evidence>
<sequence length="236" mass="25486">MASGNGTGNAEEVTASISAFLAAKHVPPTQAWMTAFISTIRLNTPIVALQKTALFRLLATDITTSTTKSAASCFATNITDPQVKERQVRGPITVQLLDVEDIGRSRWSQVEAIEAQERGETTKGREVIRVVPDDNGPDAATQNESKSSGPHKLLLQDANGLHVYAMELTSINGVGVQMAVGAKLVLKDFIVARGLILLEPRNVEMLGGKVDAWDRKWKEDRKKVLKEKAGVREGGG</sequence>
<dbReference type="SMART" id="SM01161">
    <property type="entry name" value="DUF1767"/>
    <property type="match status" value="1"/>
</dbReference>
<feature type="domain" description="RecQ mediated genome instability protein 1 OB-fold" evidence="4">
    <location>
        <begin position="77"/>
        <end position="221"/>
    </location>
</feature>
<dbReference type="EMBL" id="JAVFHQ010000042">
    <property type="protein sequence ID" value="KAK4542349.1"/>
    <property type="molecule type" value="Genomic_DNA"/>
</dbReference>
<evidence type="ECO:0000259" key="4">
    <source>
        <dbReference type="Pfam" id="PF08585"/>
    </source>
</evidence>
<dbReference type="AlphaFoldDB" id="A0AAV9JB17"/>
<feature type="domain" description="RMI1 N-terminal" evidence="5">
    <location>
        <begin position="21"/>
        <end position="65"/>
    </location>
</feature>
<keyword evidence="7" id="KW-1185">Reference proteome</keyword>
<dbReference type="PANTHER" id="PTHR14790:SF15">
    <property type="entry name" value="RECQ-MEDIATED GENOME INSTABILITY PROTEIN 1"/>
    <property type="match status" value="1"/>
</dbReference>
<dbReference type="Pfam" id="PF08585">
    <property type="entry name" value="RMI1_N_C"/>
    <property type="match status" value="1"/>
</dbReference>
<gene>
    <name evidence="6" type="ORF">LTR36_006805</name>
</gene>
<dbReference type="Proteomes" id="UP001324427">
    <property type="component" value="Unassembled WGS sequence"/>
</dbReference>
<name>A0AAV9JB17_9PEZI</name>
<dbReference type="PANTHER" id="PTHR14790">
    <property type="entry name" value="RECQ-MEDIATED GENOME INSTABILITY PROTEIN 1 RMI1"/>
    <property type="match status" value="1"/>
</dbReference>
<dbReference type="InterPro" id="IPR049363">
    <property type="entry name" value="RMI1_N"/>
</dbReference>
<dbReference type="GO" id="GO:0000724">
    <property type="term" value="P:double-strand break repair via homologous recombination"/>
    <property type="evidence" value="ECO:0007669"/>
    <property type="project" value="TreeGrafter"/>
</dbReference>
<dbReference type="GO" id="GO:0000712">
    <property type="term" value="P:resolution of meiotic recombination intermediates"/>
    <property type="evidence" value="ECO:0007669"/>
    <property type="project" value="TreeGrafter"/>
</dbReference>
<reference evidence="6 7" key="1">
    <citation type="submission" date="2021-11" db="EMBL/GenBank/DDBJ databases">
        <title>Black yeast isolated from Biological Soil Crust.</title>
        <authorList>
            <person name="Kurbessoian T."/>
        </authorList>
    </citation>
    <scope>NUCLEOTIDE SEQUENCE [LARGE SCALE GENOMIC DNA]</scope>
    <source>
        <strain evidence="6 7">CCFEE 5522</strain>
    </source>
</reference>
<dbReference type="Pfam" id="PF21000">
    <property type="entry name" value="RMI1_N_N"/>
    <property type="match status" value="1"/>
</dbReference>
<evidence type="ECO:0000256" key="1">
    <source>
        <dbReference type="ARBA" id="ARBA00006395"/>
    </source>
</evidence>
<organism evidence="6 7">
    <name type="scientific">Oleoguttula mirabilis</name>
    <dbReference type="NCBI Taxonomy" id="1507867"/>
    <lineage>
        <taxon>Eukaryota</taxon>
        <taxon>Fungi</taxon>
        <taxon>Dikarya</taxon>
        <taxon>Ascomycota</taxon>
        <taxon>Pezizomycotina</taxon>
        <taxon>Dothideomycetes</taxon>
        <taxon>Dothideomycetidae</taxon>
        <taxon>Mycosphaerellales</taxon>
        <taxon>Teratosphaeriaceae</taxon>
        <taxon>Oleoguttula</taxon>
    </lineage>
</organism>
<dbReference type="Gene3D" id="2.40.50.770">
    <property type="entry name" value="RecQ-mediated genome instability protein Rmi1, C-terminal domain"/>
    <property type="match status" value="1"/>
</dbReference>
<dbReference type="InterPro" id="IPR013894">
    <property type="entry name" value="RMI1_OB"/>
</dbReference>
<proteinExistence type="inferred from homology"/>
<evidence type="ECO:0000256" key="3">
    <source>
        <dbReference type="SAM" id="MobiDB-lite"/>
    </source>
</evidence>
<dbReference type="InterPro" id="IPR042470">
    <property type="entry name" value="RMI1_N_C_sf"/>
</dbReference>
<protein>
    <recommendedName>
        <fullName evidence="2">RecQ-mediated genome instability protein 1</fullName>
    </recommendedName>
</protein>
<evidence type="ECO:0000259" key="5">
    <source>
        <dbReference type="Pfam" id="PF21000"/>
    </source>
</evidence>
<feature type="region of interest" description="Disordered" evidence="3">
    <location>
        <begin position="130"/>
        <end position="150"/>
    </location>
</feature>
<comment type="caution">
    <text evidence="6">The sequence shown here is derived from an EMBL/GenBank/DDBJ whole genome shotgun (WGS) entry which is preliminary data.</text>
</comment>
<dbReference type="GO" id="GO:0016604">
    <property type="term" value="C:nuclear body"/>
    <property type="evidence" value="ECO:0007669"/>
    <property type="project" value="TreeGrafter"/>
</dbReference>
<comment type="similarity">
    <text evidence="1">Belongs to the RMI1 family.</text>
</comment>
<evidence type="ECO:0000313" key="7">
    <source>
        <dbReference type="Proteomes" id="UP001324427"/>
    </source>
</evidence>
<dbReference type="GO" id="GO:0031422">
    <property type="term" value="C:RecQ family helicase-topoisomerase III complex"/>
    <property type="evidence" value="ECO:0007669"/>
    <property type="project" value="TreeGrafter"/>
</dbReference>
<evidence type="ECO:0000256" key="2">
    <source>
        <dbReference type="ARBA" id="ARBA00018987"/>
    </source>
</evidence>